<dbReference type="NCBIfam" id="TIGR02557">
    <property type="entry name" value="HpaP"/>
    <property type="match status" value="1"/>
</dbReference>
<dbReference type="AlphaFoldDB" id="A0A9X4SBQ3"/>
<dbReference type="Proteomes" id="UP001152876">
    <property type="component" value="Unassembled WGS sequence"/>
</dbReference>
<gene>
    <name evidence="1" type="ORF">H010_20716</name>
</gene>
<protein>
    <submittedName>
        <fullName evidence="1">Uncharacterized protein</fullName>
    </submittedName>
</protein>
<sequence length="146" mass="15710">MPTLPGIPHGDDALGVDRVAALELSASACAEQAGAEAPPDAARVNGGAATVDVAQDPWPEQMAQTIAALCARAAPSFVNWTVTLPMDPQVLPETDLRLSLSQHWLSLRFITQSVHSHHLVSTHRHKLLEQLERLPQLPHGIDIEVT</sequence>
<organism evidence="1 2">
    <name type="scientific">Hydrogenophaga taeniospiralis CCUG 15921</name>
    <dbReference type="NCBI Taxonomy" id="1281780"/>
    <lineage>
        <taxon>Bacteria</taxon>
        <taxon>Pseudomonadati</taxon>
        <taxon>Pseudomonadota</taxon>
        <taxon>Betaproteobacteria</taxon>
        <taxon>Burkholderiales</taxon>
        <taxon>Comamonadaceae</taxon>
        <taxon>Hydrogenophaga</taxon>
    </lineage>
</organism>
<keyword evidence="2" id="KW-1185">Reference proteome</keyword>
<comment type="caution">
    <text evidence="1">The sequence shown here is derived from an EMBL/GenBank/DDBJ whole genome shotgun (WGS) entry which is preliminary data.</text>
</comment>
<reference evidence="1" key="1">
    <citation type="submission" date="2013-01" db="EMBL/GenBank/DDBJ databases">
        <title>Genome draft of Hydrogenophaga taeniospiralis 2K1.</title>
        <authorList>
            <person name="Gomila M."/>
            <person name="Lalucat J."/>
        </authorList>
    </citation>
    <scope>NUCLEOTIDE SEQUENCE</scope>
    <source>
        <strain evidence="1">CCUG 15921</strain>
    </source>
</reference>
<dbReference type="Pfam" id="PF09483">
    <property type="entry name" value="HpaP"/>
    <property type="match status" value="1"/>
</dbReference>
<dbReference type="InterPro" id="IPR013390">
    <property type="entry name" value="T3SS_HpaP"/>
</dbReference>
<evidence type="ECO:0000313" key="1">
    <source>
        <dbReference type="EMBL" id="MDG5977689.1"/>
    </source>
</evidence>
<proteinExistence type="predicted"/>
<accession>A0A9X4SBQ3</accession>
<evidence type="ECO:0000313" key="2">
    <source>
        <dbReference type="Proteomes" id="UP001152876"/>
    </source>
</evidence>
<dbReference type="EMBL" id="AOGK01000024">
    <property type="protein sequence ID" value="MDG5977689.1"/>
    <property type="molecule type" value="Genomic_DNA"/>
</dbReference>
<name>A0A9X4SBQ3_9BURK</name>